<gene>
    <name evidence="1" type="ORF">YM304_12380</name>
</gene>
<keyword evidence="2" id="KW-1185">Reference proteome</keyword>
<evidence type="ECO:0000313" key="1">
    <source>
        <dbReference type="EMBL" id="BAN01552.1"/>
    </source>
</evidence>
<dbReference type="EMBL" id="AP012057">
    <property type="protein sequence ID" value="BAN01552.1"/>
    <property type="molecule type" value="Genomic_DNA"/>
</dbReference>
<dbReference type="RefSeq" id="WP_015440799.1">
    <property type="nucleotide sequence ID" value="NC_020520.1"/>
</dbReference>
<reference evidence="1 2" key="1">
    <citation type="journal article" date="2013" name="Int. J. Syst. Evol. Microbiol.">
        <title>Ilumatobacter nonamiense sp. nov. and Ilumatobacter coccineum sp. nov., isolated from seashore sand.</title>
        <authorList>
            <person name="Matsumoto A."/>
            <person name="Kasai H."/>
            <person name="Matsuo Y."/>
            <person name="Shizuri Y."/>
            <person name="Ichikawa N."/>
            <person name="Fujita N."/>
            <person name="Omura S."/>
            <person name="Takahashi Y."/>
        </authorList>
    </citation>
    <scope>NUCLEOTIDE SEQUENCE [LARGE SCALE GENOMIC DNA]</scope>
    <source>
        <strain evidence="2">NBRC 103263 / KCTC 29153 / YM16-304</strain>
    </source>
</reference>
<dbReference type="AlphaFoldDB" id="A0A6C7E611"/>
<proteinExistence type="predicted"/>
<evidence type="ECO:0008006" key="3">
    <source>
        <dbReference type="Google" id="ProtNLM"/>
    </source>
</evidence>
<name>A0A6C7E611_ILUCY</name>
<dbReference type="KEGG" id="aym:YM304_12380"/>
<dbReference type="InterPro" id="IPR021558">
    <property type="entry name" value="MazE-like"/>
</dbReference>
<dbReference type="OrthoDB" id="3734119at2"/>
<sequence>MARQRSTSASAVRVRAHRDRLRAQGLRPVQFWVPDVRSPQFAQQAHDQSLAVATSGQESDDQAFIDALGDEE</sequence>
<dbReference type="Proteomes" id="UP000011863">
    <property type="component" value="Chromosome"/>
</dbReference>
<accession>A0A6C7E611</accession>
<protein>
    <recommendedName>
        <fullName evidence="3">Antitoxin MazE</fullName>
    </recommendedName>
</protein>
<evidence type="ECO:0000313" key="2">
    <source>
        <dbReference type="Proteomes" id="UP000011863"/>
    </source>
</evidence>
<dbReference type="Pfam" id="PF11455">
    <property type="entry name" value="MazE-like"/>
    <property type="match status" value="1"/>
</dbReference>
<organism evidence="1 2">
    <name type="scientific">Ilumatobacter coccineus (strain NBRC 103263 / KCTC 29153 / YM16-304)</name>
    <dbReference type="NCBI Taxonomy" id="1313172"/>
    <lineage>
        <taxon>Bacteria</taxon>
        <taxon>Bacillati</taxon>
        <taxon>Actinomycetota</taxon>
        <taxon>Acidimicrobiia</taxon>
        <taxon>Acidimicrobiales</taxon>
        <taxon>Ilumatobacteraceae</taxon>
        <taxon>Ilumatobacter</taxon>
    </lineage>
</organism>